<feature type="transmembrane region" description="Helical" evidence="2">
    <location>
        <begin position="218"/>
        <end position="237"/>
    </location>
</feature>
<comment type="caution">
    <text evidence="3">The sequence shown here is derived from an EMBL/GenBank/DDBJ whole genome shotgun (WGS) entry which is preliminary data.</text>
</comment>
<feature type="transmembrane region" description="Helical" evidence="2">
    <location>
        <begin position="188"/>
        <end position="206"/>
    </location>
</feature>
<gene>
    <name evidence="3" type="ORF">FOL47_009671</name>
</gene>
<evidence type="ECO:0000256" key="1">
    <source>
        <dbReference type="SAM" id="MobiDB-lite"/>
    </source>
</evidence>
<keyword evidence="2" id="KW-1133">Transmembrane helix</keyword>
<feature type="region of interest" description="Disordered" evidence="1">
    <location>
        <begin position="128"/>
        <end position="147"/>
    </location>
</feature>
<feature type="transmembrane region" description="Helical" evidence="2">
    <location>
        <begin position="394"/>
        <end position="412"/>
    </location>
</feature>
<protein>
    <submittedName>
        <fullName evidence="3">Uncharacterized protein</fullName>
    </submittedName>
</protein>
<feature type="transmembrane region" description="Helical" evidence="2">
    <location>
        <begin position="271"/>
        <end position="289"/>
    </location>
</feature>
<dbReference type="EMBL" id="JAAPAO010000069">
    <property type="protein sequence ID" value="KAF4674134.1"/>
    <property type="molecule type" value="Genomic_DNA"/>
</dbReference>
<sequence length="454" mass="49907">MSSPYNEAFVEEVTNRATALINRRFDFLTTELATLNERLAAQLRDRRRSLSSQADDEDLEMPTRASSRDVSYIQATAGPASPDEAPFVDTSPGTRSDLGSPRRLQLPNAFNNAPSEFLAPAAQLTKDSFQTSQRNRGESSSVLLEPPHHGHSLKRLVGGNHFPDDIFRGIGKLIGIIPWSTQTRLHRALSALYMLSISAVLIYCAGKKLTILINGGKLLAINAIINDLLAFYAHVYLVQSFWEEDNMIVTIYEYLEANNVRISSWSRRQSLLGGLAAIYIISFTILLCGTKKLSVFSFGEGLGQIMITAVMLFCATVVSFGSFATGKLEKLAQEDQSLEKILIDFNALCHLMHKASRSIEQPVLVMGNVGLASAGLIVFVTLREMPLAQCIPKIVATSFVLVTSAALLYVVASVNLKFKHLPVAASTNNFGREIDHDKWCVVSLMKMTEGGFDL</sequence>
<dbReference type="AlphaFoldDB" id="A0A7J6MRJ4"/>
<evidence type="ECO:0000256" key="2">
    <source>
        <dbReference type="SAM" id="Phobius"/>
    </source>
</evidence>
<feature type="compositionally biased region" description="Polar residues" evidence="1">
    <location>
        <begin position="128"/>
        <end position="142"/>
    </location>
</feature>
<keyword evidence="2" id="KW-0812">Transmembrane</keyword>
<name>A0A7J6MRJ4_PERCH</name>
<reference evidence="3 4" key="1">
    <citation type="submission" date="2020-04" db="EMBL/GenBank/DDBJ databases">
        <title>Perkinsus chesapeaki whole genome sequence.</title>
        <authorList>
            <person name="Bogema D.R."/>
        </authorList>
    </citation>
    <scope>NUCLEOTIDE SEQUENCE [LARGE SCALE GENOMIC DNA]</scope>
    <source>
        <strain evidence="3">ATCC PRA-425</strain>
    </source>
</reference>
<feature type="transmembrane region" description="Helical" evidence="2">
    <location>
        <begin position="301"/>
        <end position="324"/>
    </location>
</feature>
<evidence type="ECO:0000313" key="3">
    <source>
        <dbReference type="EMBL" id="KAF4674134.1"/>
    </source>
</evidence>
<accession>A0A7J6MRJ4</accession>
<dbReference type="Proteomes" id="UP000591131">
    <property type="component" value="Unassembled WGS sequence"/>
</dbReference>
<feature type="region of interest" description="Disordered" evidence="1">
    <location>
        <begin position="47"/>
        <end position="106"/>
    </location>
</feature>
<organism evidence="3 4">
    <name type="scientific">Perkinsus chesapeaki</name>
    <name type="common">Clam parasite</name>
    <name type="synonym">Perkinsus andrewsi</name>
    <dbReference type="NCBI Taxonomy" id="330153"/>
    <lineage>
        <taxon>Eukaryota</taxon>
        <taxon>Sar</taxon>
        <taxon>Alveolata</taxon>
        <taxon>Perkinsozoa</taxon>
        <taxon>Perkinsea</taxon>
        <taxon>Perkinsida</taxon>
        <taxon>Perkinsidae</taxon>
        <taxon>Perkinsus</taxon>
    </lineage>
</organism>
<proteinExistence type="predicted"/>
<feature type="transmembrane region" description="Helical" evidence="2">
    <location>
        <begin position="363"/>
        <end position="382"/>
    </location>
</feature>
<keyword evidence="2" id="KW-0472">Membrane</keyword>
<evidence type="ECO:0000313" key="4">
    <source>
        <dbReference type="Proteomes" id="UP000591131"/>
    </source>
</evidence>
<keyword evidence="4" id="KW-1185">Reference proteome</keyword>